<comment type="catalytic activity">
    <reaction evidence="1">
        <text>4-hydroxy-4-methyl-2-oxoglutarate = 2 pyruvate</text>
        <dbReference type="Rhea" id="RHEA:22748"/>
        <dbReference type="ChEBI" id="CHEBI:15361"/>
        <dbReference type="ChEBI" id="CHEBI:58276"/>
        <dbReference type="EC" id="4.1.3.17"/>
    </reaction>
</comment>
<dbReference type="EC" id="4.1.3.17" evidence="5"/>
<evidence type="ECO:0000256" key="10">
    <source>
        <dbReference type="ARBA" id="ARBA00030169"/>
    </source>
</evidence>
<proteinExistence type="inferred from homology"/>
<dbReference type="PANTHER" id="PTHR33254">
    <property type="entry name" value="4-HYDROXY-4-METHYL-2-OXOGLUTARATE ALDOLASE 3-RELATED"/>
    <property type="match status" value="1"/>
</dbReference>
<evidence type="ECO:0000256" key="4">
    <source>
        <dbReference type="ARBA" id="ARBA00011233"/>
    </source>
</evidence>
<dbReference type="GO" id="GO:0008948">
    <property type="term" value="F:oxaloacetate decarboxylase activity"/>
    <property type="evidence" value="ECO:0007669"/>
    <property type="project" value="UniProtKB-EC"/>
</dbReference>
<feature type="binding site" evidence="13">
    <location>
        <begin position="98"/>
        <end position="101"/>
    </location>
    <ligand>
        <name>substrate</name>
    </ligand>
</feature>
<dbReference type="SUPFAM" id="SSF89562">
    <property type="entry name" value="RraA-like"/>
    <property type="match status" value="1"/>
</dbReference>
<dbReference type="AlphaFoldDB" id="A0A9D2LUT5"/>
<evidence type="ECO:0000256" key="1">
    <source>
        <dbReference type="ARBA" id="ARBA00001342"/>
    </source>
</evidence>
<dbReference type="Proteomes" id="UP000823842">
    <property type="component" value="Unassembled WGS sequence"/>
</dbReference>
<reference evidence="14" key="2">
    <citation type="submission" date="2021-04" db="EMBL/GenBank/DDBJ databases">
        <authorList>
            <person name="Gilroy R."/>
        </authorList>
    </citation>
    <scope>NUCLEOTIDE SEQUENCE</scope>
    <source>
        <strain evidence="14">ChiSjej1B19-5720</strain>
    </source>
</reference>
<dbReference type="Pfam" id="PF03737">
    <property type="entry name" value="RraA-like"/>
    <property type="match status" value="1"/>
</dbReference>
<comment type="similarity">
    <text evidence="3">Belongs to the class II aldolase/RraA-like family.</text>
</comment>
<comment type="caution">
    <text evidence="14">The sequence shown here is derived from an EMBL/GenBank/DDBJ whole genome shotgun (WGS) entry which is preliminary data.</text>
</comment>
<evidence type="ECO:0000256" key="3">
    <source>
        <dbReference type="ARBA" id="ARBA00008621"/>
    </source>
</evidence>
<dbReference type="EMBL" id="DWYZ01000284">
    <property type="protein sequence ID" value="HJB30040.1"/>
    <property type="molecule type" value="Genomic_DNA"/>
</dbReference>
<evidence type="ECO:0000256" key="7">
    <source>
        <dbReference type="ARBA" id="ARBA00016549"/>
    </source>
</evidence>
<keyword evidence="13" id="KW-0479">Metal-binding</keyword>
<keyword evidence="13" id="KW-0460">Magnesium</keyword>
<evidence type="ECO:0000256" key="9">
    <source>
        <dbReference type="ARBA" id="ARBA00029596"/>
    </source>
</evidence>
<evidence type="ECO:0000256" key="2">
    <source>
        <dbReference type="ARBA" id="ARBA00001968"/>
    </source>
</evidence>
<dbReference type="PANTHER" id="PTHR33254:SF4">
    <property type="entry name" value="4-HYDROXY-4-METHYL-2-OXOGLUTARATE ALDOLASE 3-RELATED"/>
    <property type="match status" value="1"/>
</dbReference>
<evidence type="ECO:0000256" key="12">
    <source>
        <dbReference type="ARBA" id="ARBA00047973"/>
    </source>
</evidence>
<comment type="function">
    <text evidence="8">Catalyzes the aldol cleavage of 4-hydroxy-4-methyl-2-oxoglutarate (HMG) into 2 molecules of pyruvate. Also contains a secondary oxaloacetate (OAA) decarboxylase activity due to the common pyruvate enolate transition state formed following C-C bond cleavage in the retro-aldol and decarboxylation reactions.</text>
</comment>
<protein>
    <recommendedName>
        <fullName evidence="7">Putative 4-hydroxy-4-methyl-2-oxoglutarate aldolase</fullName>
        <ecNumber evidence="6">4.1.1.112</ecNumber>
        <ecNumber evidence="5">4.1.3.17</ecNumber>
    </recommendedName>
    <alternativeName>
        <fullName evidence="11">Oxaloacetate decarboxylase</fullName>
    </alternativeName>
    <alternativeName>
        <fullName evidence="9">Regulator of ribonuclease activity homolog</fullName>
    </alternativeName>
    <alternativeName>
        <fullName evidence="10">RraA-like protein</fullName>
    </alternativeName>
</protein>
<evidence type="ECO:0000313" key="15">
    <source>
        <dbReference type="Proteomes" id="UP000823842"/>
    </source>
</evidence>
<evidence type="ECO:0000256" key="6">
    <source>
        <dbReference type="ARBA" id="ARBA00012947"/>
    </source>
</evidence>
<feature type="binding site" evidence="13">
    <location>
        <position position="121"/>
    </location>
    <ligand>
        <name>Mg(2+)</name>
        <dbReference type="ChEBI" id="CHEBI:18420"/>
    </ligand>
</feature>
<evidence type="ECO:0000313" key="14">
    <source>
        <dbReference type="EMBL" id="HJB30040.1"/>
    </source>
</evidence>
<dbReference type="InterPro" id="IPR036704">
    <property type="entry name" value="RraA/RraA-like_sf"/>
</dbReference>
<dbReference type="GO" id="GO:0047443">
    <property type="term" value="F:4-hydroxy-4-methyl-2-oxoglutarate aldolase activity"/>
    <property type="evidence" value="ECO:0007669"/>
    <property type="project" value="UniProtKB-EC"/>
</dbReference>
<comment type="subunit">
    <text evidence="4">Homotrimer.</text>
</comment>
<dbReference type="NCBIfam" id="NF004850">
    <property type="entry name" value="PRK06201.1"/>
    <property type="match status" value="1"/>
</dbReference>
<dbReference type="EC" id="4.1.1.112" evidence="6"/>
<dbReference type="Gene3D" id="3.50.30.40">
    <property type="entry name" value="Ribonuclease E inhibitor RraA/RraA-like"/>
    <property type="match status" value="1"/>
</dbReference>
<comment type="cofactor">
    <cofactor evidence="2">
        <name>a divalent metal cation</name>
        <dbReference type="ChEBI" id="CHEBI:60240"/>
    </cofactor>
</comment>
<comment type="catalytic activity">
    <reaction evidence="12">
        <text>oxaloacetate + H(+) = pyruvate + CO2</text>
        <dbReference type="Rhea" id="RHEA:15641"/>
        <dbReference type="ChEBI" id="CHEBI:15361"/>
        <dbReference type="ChEBI" id="CHEBI:15378"/>
        <dbReference type="ChEBI" id="CHEBI:16452"/>
        <dbReference type="ChEBI" id="CHEBI:16526"/>
        <dbReference type="EC" id="4.1.1.112"/>
    </reaction>
</comment>
<feature type="binding site" evidence="13">
    <location>
        <position position="120"/>
    </location>
    <ligand>
        <name>substrate</name>
    </ligand>
</feature>
<name>A0A9D2LUT5_9FIRM</name>
<evidence type="ECO:0000256" key="13">
    <source>
        <dbReference type="PIRSR" id="PIRSR605493-1"/>
    </source>
</evidence>
<reference evidence="14" key="1">
    <citation type="journal article" date="2021" name="PeerJ">
        <title>Extensive microbial diversity within the chicken gut microbiome revealed by metagenomics and culture.</title>
        <authorList>
            <person name="Gilroy R."/>
            <person name="Ravi A."/>
            <person name="Getino M."/>
            <person name="Pursley I."/>
            <person name="Horton D.L."/>
            <person name="Alikhan N.F."/>
            <person name="Baker D."/>
            <person name="Gharbi K."/>
            <person name="Hall N."/>
            <person name="Watson M."/>
            <person name="Adriaenssens E.M."/>
            <person name="Foster-Nyarko E."/>
            <person name="Jarju S."/>
            <person name="Secka A."/>
            <person name="Antonio M."/>
            <person name="Oren A."/>
            <person name="Chaudhuri R.R."/>
            <person name="La Ragione R."/>
            <person name="Hildebrand F."/>
            <person name="Pallen M.J."/>
        </authorList>
    </citation>
    <scope>NUCLEOTIDE SEQUENCE</scope>
    <source>
        <strain evidence="14">ChiSjej1B19-5720</strain>
    </source>
</reference>
<evidence type="ECO:0000256" key="8">
    <source>
        <dbReference type="ARBA" id="ARBA00025046"/>
    </source>
</evidence>
<accession>A0A9D2LUT5</accession>
<gene>
    <name evidence="14" type="ORF">IAA06_14800</name>
</gene>
<dbReference type="InterPro" id="IPR005493">
    <property type="entry name" value="RraA/RraA-like"/>
</dbReference>
<dbReference type="GO" id="GO:0046872">
    <property type="term" value="F:metal ion binding"/>
    <property type="evidence" value="ECO:0007669"/>
    <property type="project" value="UniProtKB-KW"/>
</dbReference>
<organism evidence="14 15">
    <name type="scientific">Candidatus Blautia faecavium</name>
    <dbReference type="NCBI Taxonomy" id="2838487"/>
    <lineage>
        <taxon>Bacteria</taxon>
        <taxon>Bacillati</taxon>
        <taxon>Bacillota</taxon>
        <taxon>Clostridia</taxon>
        <taxon>Lachnospirales</taxon>
        <taxon>Lachnospiraceae</taxon>
        <taxon>Blautia</taxon>
    </lineage>
</organism>
<sequence length="227" mass="24547">MMAVGCRIRRNFERPARELVEAFRGIPVANIDDNMGRIAAVDHSIFPLNPDARILGTAFTVNAPAGDNLLFHKALDMAQPGDVIVLANKGSLSRSLCGEIMSNYAKSRGLAGIIIDGCVRDSRGLRTMDFPVYAKGVTPNGPYKNGPGEMNFPVSFAGIVINPGDIIVGDSDGLLVIDPKYAKEIAEKAKATNASEEKQLEGILTGKGWERPWVDDKLKEVGFEFVD</sequence>
<evidence type="ECO:0000256" key="11">
    <source>
        <dbReference type="ARBA" id="ARBA00032305"/>
    </source>
</evidence>
<comment type="cofactor">
    <cofactor evidence="13">
        <name>Mg(2+)</name>
        <dbReference type="ChEBI" id="CHEBI:18420"/>
    </cofactor>
</comment>
<evidence type="ECO:0000256" key="5">
    <source>
        <dbReference type="ARBA" id="ARBA00012213"/>
    </source>
</evidence>
<dbReference type="CDD" id="cd16841">
    <property type="entry name" value="RraA_family"/>
    <property type="match status" value="1"/>
</dbReference>